<dbReference type="SUPFAM" id="SSF57850">
    <property type="entry name" value="RING/U-box"/>
    <property type="match status" value="1"/>
</dbReference>
<dbReference type="Proteomes" id="UP000799424">
    <property type="component" value="Unassembled WGS sequence"/>
</dbReference>
<sequence>MAETSHRVSIKRKRSAQYGRQIARLTFGEDPRVFSIHADLLCANSTVFREHVQPRRRSIEGDCFICHTGVTLCHKELIYCDSCGSDYHYQYIEEWKLQTPVGEVTKCPLCRQEWLAQSDTYQYHFDKNSEDSLEMYSEWLYQGHIAFKNDVEYEDEGDGELYVLLCAHAFGHSIKDWKFCDTLLNAVVEVMIEQDFVPNLKFIRLVYRWTNTTRCIRHFLVGIFIHPRQTEWLEADASTKFPANFLRDMTVALLKKHPPDEYAWNEATMEAKFCVPGAHAEEHVQKRTAIQED</sequence>
<dbReference type="OrthoDB" id="2122982at2759"/>
<gene>
    <name evidence="1" type="ORF">CC86DRAFT_466168</name>
</gene>
<dbReference type="EMBL" id="MU006224">
    <property type="protein sequence ID" value="KAF2827382.1"/>
    <property type="molecule type" value="Genomic_DNA"/>
</dbReference>
<evidence type="ECO:0000313" key="1">
    <source>
        <dbReference type="EMBL" id="KAF2827382.1"/>
    </source>
</evidence>
<dbReference type="AlphaFoldDB" id="A0A6A7A239"/>
<organism evidence="1 2">
    <name type="scientific">Ophiobolus disseminans</name>
    <dbReference type="NCBI Taxonomy" id="1469910"/>
    <lineage>
        <taxon>Eukaryota</taxon>
        <taxon>Fungi</taxon>
        <taxon>Dikarya</taxon>
        <taxon>Ascomycota</taxon>
        <taxon>Pezizomycotina</taxon>
        <taxon>Dothideomycetes</taxon>
        <taxon>Pleosporomycetidae</taxon>
        <taxon>Pleosporales</taxon>
        <taxon>Pleosporineae</taxon>
        <taxon>Phaeosphaeriaceae</taxon>
        <taxon>Ophiobolus</taxon>
    </lineage>
</organism>
<reference evidence="1" key="1">
    <citation type="journal article" date="2020" name="Stud. Mycol.">
        <title>101 Dothideomycetes genomes: a test case for predicting lifestyles and emergence of pathogens.</title>
        <authorList>
            <person name="Haridas S."/>
            <person name="Albert R."/>
            <person name="Binder M."/>
            <person name="Bloem J."/>
            <person name="Labutti K."/>
            <person name="Salamov A."/>
            <person name="Andreopoulos B."/>
            <person name="Baker S."/>
            <person name="Barry K."/>
            <person name="Bills G."/>
            <person name="Bluhm B."/>
            <person name="Cannon C."/>
            <person name="Castanera R."/>
            <person name="Culley D."/>
            <person name="Daum C."/>
            <person name="Ezra D."/>
            <person name="Gonzalez J."/>
            <person name="Henrissat B."/>
            <person name="Kuo A."/>
            <person name="Liang C."/>
            <person name="Lipzen A."/>
            <person name="Lutzoni F."/>
            <person name="Magnuson J."/>
            <person name="Mondo S."/>
            <person name="Nolan M."/>
            <person name="Ohm R."/>
            <person name="Pangilinan J."/>
            <person name="Park H.-J."/>
            <person name="Ramirez L."/>
            <person name="Alfaro M."/>
            <person name="Sun H."/>
            <person name="Tritt A."/>
            <person name="Yoshinaga Y."/>
            <person name="Zwiers L.-H."/>
            <person name="Turgeon B."/>
            <person name="Goodwin S."/>
            <person name="Spatafora J."/>
            <person name="Crous P."/>
            <person name="Grigoriev I."/>
        </authorList>
    </citation>
    <scope>NUCLEOTIDE SEQUENCE</scope>
    <source>
        <strain evidence="1">CBS 113818</strain>
    </source>
</reference>
<accession>A0A6A7A239</accession>
<proteinExistence type="predicted"/>
<evidence type="ECO:0000313" key="2">
    <source>
        <dbReference type="Proteomes" id="UP000799424"/>
    </source>
</evidence>
<name>A0A6A7A239_9PLEO</name>
<keyword evidence="2" id="KW-1185">Reference proteome</keyword>
<protein>
    <submittedName>
        <fullName evidence="1">Uncharacterized protein</fullName>
    </submittedName>
</protein>